<dbReference type="PANTHER" id="PTHR47219:SF20">
    <property type="entry name" value="TBC1 DOMAIN FAMILY MEMBER 2B"/>
    <property type="match status" value="1"/>
</dbReference>
<name>A0A1A0HJV4_9ASCO</name>
<gene>
    <name evidence="2" type="ORF">METBIDRAFT_16248</name>
</gene>
<dbReference type="InterPro" id="IPR000195">
    <property type="entry name" value="Rab-GAP-TBC_dom"/>
</dbReference>
<protein>
    <submittedName>
        <fullName evidence="2">RabGAP/TBC</fullName>
    </submittedName>
</protein>
<dbReference type="PROSITE" id="PS50086">
    <property type="entry name" value="TBC_RABGAP"/>
    <property type="match status" value="1"/>
</dbReference>
<organism evidence="2 3">
    <name type="scientific">Metschnikowia bicuspidata var. bicuspidata NRRL YB-4993</name>
    <dbReference type="NCBI Taxonomy" id="869754"/>
    <lineage>
        <taxon>Eukaryota</taxon>
        <taxon>Fungi</taxon>
        <taxon>Dikarya</taxon>
        <taxon>Ascomycota</taxon>
        <taxon>Saccharomycotina</taxon>
        <taxon>Pichiomycetes</taxon>
        <taxon>Metschnikowiaceae</taxon>
        <taxon>Metschnikowia</taxon>
    </lineage>
</organism>
<dbReference type="PANTHER" id="PTHR47219">
    <property type="entry name" value="RAB GTPASE-ACTIVATING PROTEIN 1-LIKE"/>
    <property type="match status" value="1"/>
</dbReference>
<dbReference type="Pfam" id="PF00566">
    <property type="entry name" value="RabGAP-TBC"/>
    <property type="match status" value="1"/>
</dbReference>
<dbReference type="OrthoDB" id="294251at2759"/>
<dbReference type="GO" id="GO:0030427">
    <property type="term" value="C:site of polarized growth"/>
    <property type="evidence" value="ECO:0007669"/>
    <property type="project" value="UniProtKB-ARBA"/>
</dbReference>
<evidence type="ECO:0000313" key="3">
    <source>
        <dbReference type="Proteomes" id="UP000092555"/>
    </source>
</evidence>
<sequence length="260" mass="29709">LLRLKSTDGFPSKYRNLLWLELSGASNKSVPGEFHRLLCLCQESSDPSIRTNVEQINLDVHRTLSSNKFFFDVEKCQPGPHFCKLQNILYAFIVHNPKVGYSQGMNRIVGNLLLATSEGSSQGTVGISEEGVFWMFVGIVEDLLPRYEQLFFFDPNALPFIQNDVSIAVKQHFANLLPQLFGHLNLLRVEIEIIVLGWWLGLFSEILKSLDIWFHVIDGLMLAKNPNVKLCAYSIAIFKLCERELFDLKTTGEVYSYFER</sequence>
<dbReference type="Gene3D" id="1.10.472.80">
    <property type="entry name" value="Ypt/Rab-GAP domain of gyp1p, domain 3"/>
    <property type="match status" value="1"/>
</dbReference>
<feature type="non-terminal residue" evidence="2">
    <location>
        <position position="1"/>
    </location>
</feature>
<dbReference type="SMART" id="SM00164">
    <property type="entry name" value="TBC"/>
    <property type="match status" value="1"/>
</dbReference>
<comment type="caution">
    <text evidence="2">The sequence shown here is derived from an EMBL/GenBank/DDBJ whole genome shotgun (WGS) entry which is preliminary data.</text>
</comment>
<evidence type="ECO:0000259" key="1">
    <source>
        <dbReference type="PROSITE" id="PS50086"/>
    </source>
</evidence>
<dbReference type="SUPFAM" id="SSF47923">
    <property type="entry name" value="Ypt/Rab-GAP domain of gyp1p"/>
    <property type="match status" value="1"/>
</dbReference>
<dbReference type="InterPro" id="IPR035969">
    <property type="entry name" value="Rab-GAP_TBC_sf"/>
</dbReference>
<dbReference type="GeneID" id="30027608"/>
<dbReference type="AlphaFoldDB" id="A0A1A0HJV4"/>
<proteinExistence type="predicted"/>
<dbReference type="Gene3D" id="1.10.8.270">
    <property type="entry name" value="putative rabgap domain of human tbc1 domain family member 14 like domains"/>
    <property type="match status" value="1"/>
</dbReference>
<dbReference type="STRING" id="869754.A0A1A0HJV4"/>
<dbReference type="GO" id="GO:0031267">
    <property type="term" value="F:small GTPase binding"/>
    <property type="evidence" value="ECO:0007669"/>
    <property type="project" value="TreeGrafter"/>
</dbReference>
<feature type="non-terminal residue" evidence="2">
    <location>
        <position position="260"/>
    </location>
</feature>
<keyword evidence="3" id="KW-1185">Reference proteome</keyword>
<dbReference type="RefSeq" id="XP_018714781.1">
    <property type="nucleotide sequence ID" value="XM_018854632.1"/>
</dbReference>
<feature type="domain" description="Rab-GAP TBC" evidence="1">
    <location>
        <begin position="9"/>
        <end position="224"/>
    </location>
</feature>
<dbReference type="GO" id="GO:0005096">
    <property type="term" value="F:GTPase activator activity"/>
    <property type="evidence" value="ECO:0007669"/>
    <property type="project" value="TreeGrafter"/>
</dbReference>
<dbReference type="Proteomes" id="UP000092555">
    <property type="component" value="Unassembled WGS sequence"/>
</dbReference>
<accession>A0A1A0HJV4</accession>
<dbReference type="EMBL" id="LXTC01000001">
    <property type="protein sequence ID" value="OBA24300.1"/>
    <property type="molecule type" value="Genomic_DNA"/>
</dbReference>
<dbReference type="InterPro" id="IPR050302">
    <property type="entry name" value="Rab_GAP_TBC_domain"/>
</dbReference>
<evidence type="ECO:0000313" key="2">
    <source>
        <dbReference type="EMBL" id="OBA24300.1"/>
    </source>
</evidence>
<reference evidence="2 3" key="1">
    <citation type="submission" date="2016-05" db="EMBL/GenBank/DDBJ databases">
        <title>Comparative genomics of biotechnologically important yeasts.</title>
        <authorList>
            <consortium name="DOE Joint Genome Institute"/>
            <person name="Riley R."/>
            <person name="Haridas S."/>
            <person name="Wolfe K.H."/>
            <person name="Lopes M.R."/>
            <person name="Hittinger C.T."/>
            <person name="Goker M."/>
            <person name="Salamov A."/>
            <person name="Wisecaver J."/>
            <person name="Long T.M."/>
            <person name="Aerts A.L."/>
            <person name="Barry K."/>
            <person name="Choi C."/>
            <person name="Clum A."/>
            <person name="Coughlan A.Y."/>
            <person name="Deshpande S."/>
            <person name="Douglass A.P."/>
            <person name="Hanson S.J."/>
            <person name="Klenk H.-P."/>
            <person name="LaButti K."/>
            <person name="Lapidus A."/>
            <person name="Lindquist E."/>
            <person name="Lipzen A."/>
            <person name="Meier-kolthoff J.P."/>
            <person name="Ohm R.A."/>
            <person name="Otillar R.P."/>
            <person name="Pangilinan J."/>
            <person name="Peng Y."/>
            <person name="Rokas A."/>
            <person name="Rosa C.A."/>
            <person name="Scheuner C."/>
            <person name="Sibirny A.A."/>
            <person name="Slot J.C."/>
            <person name="Stielow J.B."/>
            <person name="Sun H."/>
            <person name="Kurtzman C.P."/>
            <person name="Blackwell M."/>
            <person name="Grigoriev I.V."/>
            <person name="Jeffries T.W."/>
        </authorList>
    </citation>
    <scope>NUCLEOTIDE SEQUENCE [LARGE SCALE GENOMIC DNA]</scope>
    <source>
        <strain evidence="2 3">NRRL YB-4993</strain>
    </source>
</reference>